<dbReference type="RefSeq" id="WP_341407347.1">
    <property type="nucleotide sequence ID" value="NZ_JBBUKT010000012.1"/>
</dbReference>
<dbReference type="InterPro" id="IPR024163">
    <property type="entry name" value="Aerotolerance_reg_N"/>
</dbReference>
<keyword evidence="1" id="KW-1133">Transmembrane helix</keyword>
<protein>
    <submittedName>
        <fullName evidence="3">BatA domain-containing protein</fullName>
    </submittedName>
</protein>
<keyword evidence="1" id="KW-0472">Membrane</keyword>
<dbReference type="NCBIfam" id="TIGR02226">
    <property type="entry name" value="two_anch"/>
    <property type="match status" value="1"/>
</dbReference>
<dbReference type="SMART" id="SM00327">
    <property type="entry name" value="VWA"/>
    <property type="match status" value="1"/>
</dbReference>
<keyword evidence="4" id="KW-1185">Reference proteome</keyword>
<keyword evidence="1" id="KW-0812">Transmembrane</keyword>
<feature type="domain" description="VWFA" evidence="2">
    <location>
        <begin position="89"/>
        <end position="263"/>
    </location>
</feature>
<evidence type="ECO:0000259" key="2">
    <source>
        <dbReference type="SMART" id="SM00327"/>
    </source>
</evidence>
<dbReference type="Proteomes" id="UP001371305">
    <property type="component" value="Unassembled WGS sequence"/>
</dbReference>
<evidence type="ECO:0000256" key="1">
    <source>
        <dbReference type="SAM" id="Phobius"/>
    </source>
</evidence>
<dbReference type="CDD" id="cd00198">
    <property type="entry name" value="vWFA"/>
    <property type="match status" value="1"/>
</dbReference>
<dbReference type="Pfam" id="PF07584">
    <property type="entry name" value="BatA"/>
    <property type="match status" value="1"/>
</dbReference>
<organism evidence="3 4">
    <name type="scientific">Luteolibacter soli</name>
    <dbReference type="NCBI Taxonomy" id="3135280"/>
    <lineage>
        <taxon>Bacteria</taxon>
        <taxon>Pseudomonadati</taxon>
        <taxon>Verrucomicrobiota</taxon>
        <taxon>Verrucomicrobiia</taxon>
        <taxon>Verrucomicrobiales</taxon>
        <taxon>Verrucomicrobiaceae</taxon>
        <taxon>Luteolibacter</taxon>
    </lineage>
</organism>
<dbReference type="InterPro" id="IPR011635">
    <property type="entry name" value="CARDB"/>
</dbReference>
<dbReference type="InterPro" id="IPR011933">
    <property type="entry name" value="Double_TM_dom"/>
</dbReference>
<name>A0ABU9B2N7_9BACT</name>
<accession>A0ABU9B2N7</accession>
<evidence type="ECO:0000313" key="4">
    <source>
        <dbReference type="Proteomes" id="UP001371305"/>
    </source>
</evidence>
<dbReference type="SUPFAM" id="SSF53300">
    <property type="entry name" value="vWA-like"/>
    <property type="match status" value="1"/>
</dbReference>
<dbReference type="InterPro" id="IPR013783">
    <property type="entry name" value="Ig-like_fold"/>
</dbReference>
<evidence type="ECO:0000313" key="3">
    <source>
        <dbReference type="EMBL" id="MEK7953581.1"/>
    </source>
</evidence>
<dbReference type="PANTHER" id="PTHR37464">
    <property type="entry name" value="BLL2463 PROTEIN"/>
    <property type="match status" value="1"/>
</dbReference>
<dbReference type="SUPFAM" id="SSF52317">
    <property type="entry name" value="Class I glutamine amidotransferase-like"/>
    <property type="match status" value="1"/>
</dbReference>
<proteinExistence type="predicted"/>
<dbReference type="Pfam" id="PF13519">
    <property type="entry name" value="VWA_2"/>
    <property type="match status" value="1"/>
</dbReference>
<feature type="transmembrane region" description="Helical" evidence="1">
    <location>
        <begin position="675"/>
        <end position="694"/>
    </location>
</feature>
<dbReference type="InterPro" id="IPR002035">
    <property type="entry name" value="VWF_A"/>
</dbReference>
<dbReference type="Gene3D" id="3.40.50.880">
    <property type="match status" value="1"/>
</dbReference>
<comment type="caution">
    <text evidence="3">The sequence shown here is derived from an EMBL/GenBank/DDBJ whole genome shotgun (WGS) entry which is preliminary data.</text>
</comment>
<dbReference type="EMBL" id="JBBUKT010000012">
    <property type="protein sequence ID" value="MEK7953581.1"/>
    <property type="molecule type" value="Genomic_DNA"/>
</dbReference>
<feature type="transmembrane region" description="Helical" evidence="1">
    <location>
        <begin position="6"/>
        <end position="24"/>
    </location>
</feature>
<dbReference type="PANTHER" id="PTHR37464:SF1">
    <property type="entry name" value="BLL2463 PROTEIN"/>
    <property type="match status" value="1"/>
</dbReference>
<reference evidence="3 4" key="1">
    <citation type="submission" date="2024-04" db="EMBL/GenBank/DDBJ databases">
        <title>Luteolibacter sp. isolated from soil.</title>
        <authorList>
            <person name="An J."/>
        </authorList>
    </citation>
    <scope>NUCLEOTIDE SEQUENCE [LARGE SCALE GENOMIC DNA]</scope>
    <source>
        <strain evidence="3 4">Y139</strain>
    </source>
</reference>
<dbReference type="Gene3D" id="3.40.50.410">
    <property type="entry name" value="von Willebrand factor, type A domain"/>
    <property type="match status" value="1"/>
</dbReference>
<dbReference type="InterPro" id="IPR029062">
    <property type="entry name" value="Class_I_gatase-like"/>
</dbReference>
<dbReference type="InterPro" id="IPR036465">
    <property type="entry name" value="vWFA_dom_sf"/>
</dbReference>
<dbReference type="Gene3D" id="2.60.40.10">
    <property type="entry name" value="Immunoglobulins"/>
    <property type="match status" value="1"/>
</dbReference>
<dbReference type="Pfam" id="PF07705">
    <property type="entry name" value="CARDB"/>
    <property type="match status" value="1"/>
</dbReference>
<sequence>MSFLSPWVLGGLAAVGVPILIHLLNKFRVKSTAWGAMRFLNDAVLKNQRRVKLDELILLVLRCLVIALAVLAFARPVLKGLGVGGGSEPVAAVILLDHSASMGQSDGAQSRFDRAKSEIRSWLDQQDSQSLVGLYLAGSRTVPLIGKPENDFAMVRKSLDEAVVSDYASDFSQALRSAVEALQNVTGHPREIRIYTDGQATAFLKRDELKLLAREHPEIVIRPVVVGEAASENLGITSLSQEGGVPSVGQPVRIRAEVLNSGAAPVNGLAVNFTIDGSQPAGSATIPAIAPGETQAVTMNLSFTDAGPHFVTATVPADALACDNQRNVALDVAGRMDVVIVAGEAMAQAGYFLSRALVPVPREQAEHYFLAPRFANAAELATMIAAAKDERPEIVFLCEPAGLTGEAAEALDTYVTSGGNVVVFPGSASGLGAEGTPEGLVKMLPGTLGAPVEAAANEAPVAWQKDGFTHEITRFWNESSNGGLGSVKFTRHCPLTLKSDAATVLAFADGKPSLAEWRHGKGTVLLFNANLTREWTNLPLHPAFVPFLQRITGFVHDRNRANLNLAPGETLRMPVDDSLAGKDFTVKAPDAANARTAGQVASDESGSYLRYGATEKAGVYQIEVANEPVADFAVQLASSESDLRPVDPAVMTELAEVPRTSATGGDARMVVKKEFWTTLIWAVVALFVAEAAMAHRMSYAR</sequence>
<gene>
    <name evidence="3" type="ORF">WKV53_23905</name>
</gene>
<feature type="transmembrane region" description="Helical" evidence="1">
    <location>
        <begin position="56"/>
        <end position="74"/>
    </location>
</feature>